<keyword evidence="7" id="KW-1185">Reference proteome</keyword>
<sequence length="890" mass="94638">MMRSPAPGRPPAPVRPAGTAGRGGPPLLETKLAPPVRAAATVLRRRPTDLLTAEVQRSPLTLLSGPAGSGKTVLASSWRQDQGPGRPVAWLTLDGYDDDPAVFWSYVVEALARVGVPVSDVPAPVPGEPPGASLVPRLVADVAACARPVVLVLDDADHLTDRSIAAGLDLLLRHAGSRLRLVVCGRADPPLPLHRYRLDGTMSEIRGDQLAFTAEETRDLFAATGVPVTDEAARALCAEAEGWAVGLRLAAARLKQGTPPERLVTSLAHDDGSVAQYLFAEVLEGQPAGVRRVLLRTSVTPELWPDLVDRLSGRRNTRRVLTGLAHANAFVELSPGAPGGLRVHPLFREMLQAQLAYEHPADLAALHRTCAAWYAAEGRPRTAVAHAVAAEDWGSVSRLLVDDLLVPRLLVHGTDAALHGLRSLPPGVHGPEAAVVRTVVALAAGDGPDPADLAAAGRAAAEGGRLPLRLSAGLACLVADARTGVPPATLRDRAEDATALVAGLPEEEHRARSESTAVLAHVRSAAVLRTDAPTRQLLPVLRAAAATAHTAGSRRLRRRALGTLALLEALEGHLTRATQLVRTAEALATEDGAEETARDPDAATAQAWVHLRRYAPAESRDWLGRARARTRAAAPGAAGPDPLQAVLQAQHHRLRHEFERAEQALRPHLEGDLLPRWTAEQVVTEVVRLAVARGHVEDGLAILRDRGRDEPWSRSLQAFLGPPGGPVEVGGRSAGSLSEVVESAVVRAWQLLGRGDVPAAAEQLAGALDRARPELLRWPFVDTPPEVRRLLRTHPRLRGPGAWVDPSSGAVPAVPGERTAASAAEVVQQLSDRETEVLSHLAEVLSTGEIAAAMSISVNTVRTHIRSILRKLAVSRRHQAVRRARERGLL</sequence>
<dbReference type="PROSITE" id="PS50043">
    <property type="entry name" value="HTH_LUXR_2"/>
    <property type="match status" value="1"/>
</dbReference>
<dbReference type="PRINTS" id="PR00038">
    <property type="entry name" value="HTHLUXR"/>
</dbReference>
<dbReference type="EMBL" id="FXTJ01000004">
    <property type="protein sequence ID" value="SMO79273.1"/>
    <property type="molecule type" value="Genomic_DNA"/>
</dbReference>
<evidence type="ECO:0000256" key="4">
    <source>
        <dbReference type="SAM" id="MobiDB-lite"/>
    </source>
</evidence>
<feature type="domain" description="HTH luxR-type" evidence="5">
    <location>
        <begin position="823"/>
        <end position="888"/>
    </location>
</feature>
<dbReference type="InterPro" id="IPR059106">
    <property type="entry name" value="WHD_MalT"/>
</dbReference>
<dbReference type="InterPro" id="IPR016032">
    <property type="entry name" value="Sig_transdc_resp-reg_C-effctor"/>
</dbReference>
<dbReference type="PANTHER" id="PTHR44688">
    <property type="entry name" value="DNA-BINDING TRANSCRIPTIONAL ACTIVATOR DEVR_DOSR"/>
    <property type="match status" value="1"/>
</dbReference>
<dbReference type="Gene3D" id="3.40.50.300">
    <property type="entry name" value="P-loop containing nucleotide triphosphate hydrolases"/>
    <property type="match status" value="1"/>
</dbReference>
<reference evidence="6 7" key="1">
    <citation type="submission" date="2017-05" db="EMBL/GenBank/DDBJ databases">
        <authorList>
            <person name="Varghese N."/>
            <person name="Submissions S."/>
        </authorList>
    </citation>
    <scope>NUCLEOTIDE SEQUENCE [LARGE SCALE GENOMIC DNA]</scope>
    <source>
        <strain evidence="6 7">DSM 46834</strain>
    </source>
</reference>
<dbReference type="Pfam" id="PF00196">
    <property type="entry name" value="GerE"/>
    <property type="match status" value="1"/>
</dbReference>
<name>A0A521E5Q4_9ACTN</name>
<dbReference type="GO" id="GO:0003677">
    <property type="term" value="F:DNA binding"/>
    <property type="evidence" value="ECO:0007669"/>
    <property type="project" value="UniProtKB-KW"/>
</dbReference>
<dbReference type="AlphaFoldDB" id="A0A521E5Q4"/>
<dbReference type="InterPro" id="IPR036388">
    <property type="entry name" value="WH-like_DNA-bd_sf"/>
</dbReference>
<dbReference type="SMART" id="SM00421">
    <property type="entry name" value="HTH_LUXR"/>
    <property type="match status" value="1"/>
</dbReference>
<keyword evidence="2" id="KW-0238">DNA-binding</keyword>
<dbReference type="InterPro" id="IPR000792">
    <property type="entry name" value="Tscrpt_reg_LuxR_C"/>
</dbReference>
<dbReference type="Pfam" id="PF13191">
    <property type="entry name" value="AAA_16"/>
    <property type="match status" value="1"/>
</dbReference>
<evidence type="ECO:0000313" key="7">
    <source>
        <dbReference type="Proteomes" id="UP000317484"/>
    </source>
</evidence>
<dbReference type="InterPro" id="IPR041664">
    <property type="entry name" value="AAA_16"/>
</dbReference>
<evidence type="ECO:0000256" key="2">
    <source>
        <dbReference type="ARBA" id="ARBA00023125"/>
    </source>
</evidence>
<dbReference type="PANTHER" id="PTHR44688:SF16">
    <property type="entry name" value="DNA-BINDING TRANSCRIPTIONAL ACTIVATOR DEVR_DOSR"/>
    <property type="match status" value="1"/>
</dbReference>
<evidence type="ECO:0000256" key="3">
    <source>
        <dbReference type="ARBA" id="ARBA00023163"/>
    </source>
</evidence>
<dbReference type="SUPFAM" id="SSF52540">
    <property type="entry name" value="P-loop containing nucleoside triphosphate hydrolases"/>
    <property type="match status" value="1"/>
</dbReference>
<protein>
    <submittedName>
        <fullName evidence="6">LuxR family transcriptional regulator, maltose regulon positive regulatory protein</fullName>
    </submittedName>
</protein>
<accession>A0A521E5Q4</accession>
<evidence type="ECO:0000313" key="6">
    <source>
        <dbReference type="EMBL" id="SMO79273.1"/>
    </source>
</evidence>
<dbReference type="Gene3D" id="1.10.10.10">
    <property type="entry name" value="Winged helix-like DNA-binding domain superfamily/Winged helix DNA-binding domain"/>
    <property type="match status" value="1"/>
</dbReference>
<dbReference type="CDD" id="cd06170">
    <property type="entry name" value="LuxR_C_like"/>
    <property type="match status" value="1"/>
</dbReference>
<evidence type="ECO:0000259" key="5">
    <source>
        <dbReference type="PROSITE" id="PS50043"/>
    </source>
</evidence>
<dbReference type="RefSeq" id="WP_142458862.1">
    <property type="nucleotide sequence ID" value="NZ_FXTJ01000004.1"/>
</dbReference>
<feature type="region of interest" description="Disordered" evidence="4">
    <location>
        <begin position="1"/>
        <end position="30"/>
    </location>
</feature>
<dbReference type="Pfam" id="PF25873">
    <property type="entry name" value="WHD_MalT"/>
    <property type="match status" value="1"/>
</dbReference>
<keyword evidence="1" id="KW-0805">Transcription regulation</keyword>
<dbReference type="InterPro" id="IPR027417">
    <property type="entry name" value="P-loop_NTPase"/>
</dbReference>
<dbReference type="SUPFAM" id="SSF46894">
    <property type="entry name" value="C-terminal effector domain of the bipartite response regulators"/>
    <property type="match status" value="1"/>
</dbReference>
<gene>
    <name evidence="6" type="ORF">SAMN06273567_104271</name>
</gene>
<proteinExistence type="predicted"/>
<dbReference type="Proteomes" id="UP000317484">
    <property type="component" value="Unassembled WGS sequence"/>
</dbReference>
<organism evidence="6 7">
    <name type="scientific">Geodermatophilus aquaeductus</name>
    <dbReference type="NCBI Taxonomy" id="1564161"/>
    <lineage>
        <taxon>Bacteria</taxon>
        <taxon>Bacillati</taxon>
        <taxon>Actinomycetota</taxon>
        <taxon>Actinomycetes</taxon>
        <taxon>Geodermatophilales</taxon>
        <taxon>Geodermatophilaceae</taxon>
        <taxon>Geodermatophilus</taxon>
    </lineage>
</organism>
<keyword evidence="3" id="KW-0804">Transcription</keyword>
<dbReference type="GO" id="GO:0006355">
    <property type="term" value="P:regulation of DNA-templated transcription"/>
    <property type="evidence" value="ECO:0007669"/>
    <property type="project" value="InterPro"/>
</dbReference>
<evidence type="ECO:0000256" key="1">
    <source>
        <dbReference type="ARBA" id="ARBA00023015"/>
    </source>
</evidence>